<evidence type="ECO:0000313" key="10">
    <source>
        <dbReference type="EMBL" id="OPG88167.1"/>
    </source>
</evidence>
<dbReference type="EMBL" id="QGHS01000080">
    <property type="protein sequence ID" value="PWT46143.1"/>
    <property type="molecule type" value="Genomic_DNA"/>
</dbReference>
<dbReference type="Proteomes" id="UP000194286">
    <property type="component" value="Unassembled WGS sequence"/>
</dbReference>
<evidence type="ECO:0000313" key="22">
    <source>
        <dbReference type="Proteomes" id="UP000194286"/>
    </source>
</evidence>
<evidence type="ECO:0000313" key="9">
    <source>
        <dbReference type="EMBL" id="OJI11081.1"/>
    </source>
</evidence>
<dbReference type="AlphaFoldDB" id="A0A073JPX5"/>
<evidence type="ECO:0000313" key="18">
    <source>
        <dbReference type="Proteomes" id="UP000095141"/>
    </source>
</evidence>
<reference evidence="11 22" key="5">
    <citation type="submission" date="2016-09" db="EMBL/GenBank/DDBJ databases">
        <title>Lactobacillus reuteri KLR3005, genome sequencing and assembly.</title>
        <authorList>
            <person name="Lee J.-Y."/>
            <person name="Kim E.B."/>
            <person name="Choi Y.-J."/>
        </authorList>
    </citation>
    <scope>NUCLEOTIDE SEQUENCE [LARGE SCALE GENOMIC DNA]</scope>
    <source>
        <strain evidence="11 22">KLR3005</strain>
    </source>
</reference>
<accession>A0A073JPX5</accession>
<dbReference type="EMBL" id="PTLS01000013">
    <property type="protein sequence ID" value="RMX26627.1"/>
    <property type="molecule type" value="Genomic_DNA"/>
</dbReference>
<evidence type="ECO:0000313" key="19">
    <source>
        <dbReference type="Proteomes" id="UP000184174"/>
    </source>
</evidence>
<dbReference type="OrthoDB" id="2146345at2"/>
<dbReference type="EMBL" id="JOSX01000013">
    <property type="protein sequence ID" value="KEK15495.1"/>
    <property type="molecule type" value="Genomic_DNA"/>
</dbReference>
<reference evidence="16" key="14">
    <citation type="submission" date="2019-04" db="EMBL/GenBank/DDBJ databases">
        <authorList>
            <person name="Bisanz J.E."/>
            <person name="Chagwedera N.D."/>
            <person name="Chawla A."/>
            <person name="Turnbaugh P.J."/>
        </authorList>
    </citation>
    <scope>NUCLEOTIDE SEQUENCE</scope>
    <source>
        <strain evidence="16">I8-5</strain>
    </source>
</reference>
<evidence type="ECO:0000313" key="29">
    <source>
        <dbReference type="Proteomes" id="UP000460207"/>
    </source>
</evidence>
<evidence type="ECO:0000313" key="7">
    <source>
        <dbReference type="EMBL" id="NME22874.1"/>
    </source>
</evidence>
<reference evidence="2 17" key="1">
    <citation type="submission" date="2014-06" db="EMBL/GenBank/DDBJ databases">
        <title>Genetic determinant of reutericyclin biosynthesis of Lactobacillus reuteri.</title>
        <authorList>
            <person name="Lin X."/>
            <person name="Duar R."/>
            <person name="Walter J."/>
            <person name="Gaenzle M."/>
        </authorList>
    </citation>
    <scope>NUCLEOTIDE SEQUENCE [LARGE SCALE GENOMIC DNA]</scope>
    <source>
        <strain evidence="2 17">LTH2584</strain>
    </source>
</reference>
<dbReference type="Proteomes" id="UP000430985">
    <property type="component" value="Unassembled WGS sequence"/>
</dbReference>
<evidence type="ECO:0000313" key="16">
    <source>
        <dbReference type="EMBL" id="TGB09422.1"/>
    </source>
</evidence>
<dbReference type="Proteomes" id="UP000470878">
    <property type="component" value="Unassembled WGS sequence"/>
</dbReference>
<dbReference type="Proteomes" id="UP000587270">
    <property type="component" value="Unassembled WGS sequence"/>
</dbReference>
<dbReference type="EMBL" id="JABAFN010000046">
    <property type="protein sequence ID" value="NME22874.1"/>
    <property type="molecule type" value="Genomic_DNA"/>
</dbReference>
<evidence type="ECO:0000313" key="15">
    <source>
        <dbReference type="EMBL" id="RMX26627.1"/>
    </source>
</evidence>
<reference evidence="8 18" key="4">
    <citation type="submission" date="2016-08" db="EMBL/GenBank/DDBJ databases">
        <title>Probiotic bacterium isolated from chicken gut.</title>
        <authorList>
            <person name="Levy J.L."/>
            <person name="Hassan H.M."/>
            <person name="Mendoza M.A."/>
        </authorList>
    </citation>
    <scope>NUCLEOTIDE SEQUENCE [LARGE SCALE GENOMIC DNA]</scope>
    <source>
        <strain evidence="8 18">P43</strain>
    </source>
</reference>
<evidence type="ECO:0000313" key="23">
    <source>
        <dbReference type="Proteomes" id="UP000235484"/>
    </source>
</evidence>
<evidence type="ECO:0000313" key="13">
    <source>
        <dbReference type="EMBL" id="PWT40618.1"/>
    </source>
</evidence>
<dbReference type="EMBL" id="MKQH01000014">
    <property type="protein sequence ID" value="OJI11081.1"/>
    <property type="molecule type" value="Genomic_DNA"/>
</dbReference>
<dbReference type="EMBL" id="MCNS01000004">
    <property type="protein sequence ID" value="OCX49134.1"/>
    <property type="molecule type" value="Genomic_DNA"/>
</dbReference>
<dbReference type="EMBL" id="MWVS01000074">
    <property type="protein sequence ID" value="OPG88167.1"/>
    <property type="molecule type" value="Genomic_DNA"/>
</dbReference>
<dbReference type="EMBL" id="WJND01000016">
    <property type="protein sequence ID" value="MRG90079.1"/>
    <property type="molecule type" value="Genomic_DNA"/>
</dbReference>
<reference evidence="24 25" key="9">
    <citation type="journal article" date="2018" name="Front. Microbiol.">
        <title>Comparative Genomics of the Herbivore Gut Symbiont Lactobacillus reuteri Reveals Genetic Diversity and Lifestyle Adaptation.</title>
        <authorList>
            <person name="Zhao J."/>
        </authorList>
    </citation>
    <scope>NUCLEOTIDE SEQUENCE [LARGE SCALE GENOMIC DNA]</scope>
    <source>
        <strain evidence="13 25">LR10</strain>
        <strain evidence="14 24">LR12</strain>
    </source>
</reference>
<reference evidence="16" key="13">
    <citation type="journal article" date="2019" name="Cell Metab.">
        <title>Nutrient sensing in CD11c cells alters the gut microbiome to regulate food intake and body mass.</title>
        <authorList>
            <person name="Chagwedera N.D."/>
            <person name="Ang Q.Y."/>
            <person name="Bisanz J.E."/>
            <person name="Leong Y.A."/>
            <person name="Ganeshan K."/>
            <person name="Cai J."/>
            <person name="Patterson A.D."/>
            <person name="Turnbaugh P.J."/>
            <person name="Chawla A."/>
        </authorList>
    </citation>
    <scope>NUCLEOTIDE SEQUENCE</scope>
    <source>
        <strain evidence="16">I8-5</strain>
    </source>
</reference>
<evidence type="ECO:0000313" key="28">
    <source>
        <dbReference type="Proteomes" id="UP000441557"/>
    </source>
</evidence>
<evidence type="ECO:0000313" key="24">
    <source>
        <dbReference type="Proteomes" id="UP000245866"/>
    </source>
</evidence>
<evidence type="ECO:0000313" key="3">
    <source>
        <dbReference type="EMBL" id="MRG69680.1"/>
    </source>
</evidence>
<evidence type="ECO:0000313" key="27">
    <source>
        <dbReference type="Proteomes" id="UP000430985"/>
    </source>
</evidence>
<dbReference type="Proteomes" id="UP000027731">
    <property type="component" value="Unassembled WGS sequence"/>
</dbReference>
<dbReference type="Proteomes" id="UP000095141">
    <property type="component" value="Unassembled WGS sequence"/>
</dbReference>
<reference evidence="15 26" key="10">
    <citation type="journal article" date="2018" name="J Appl Environ Microbiol">
        <title>The gut symbionts Lactobacillus reuteri R2lc and 2010 encode a polyketide synthase cluster that activates the mammalian aryl-hydrocarbon receptor.</title>
        <authorList>
            <person name="Ozcam M."/>
            <person name="Roos S."/>
            <person name="Van Pijkeren J.P."/>
        </authorList>
    </citation>
    <scope>NUCLEOTIDE SEQUENCE [LARGE SCALE GENOMIC DNA]</scope>
    <source>
        <strain evidence="15 26">R2lc</strain>
    </source>
</reference>
<dbReference type="Proteomes" id="UP000276940">
    <property type="component" value="Unassembled WGS sequence"/>
</dbReference>
<dbReference type="EMBL" id="LN887634">
    <property type="protein sequence ID" value="CUR41612.1"/>
    <property type="molecule type" value="Genomic_DNA"/>
</dbReference>
<reference evidence="7 31" key="16">
    <citation type="submission" date="2020-04" db="EMBL/GenBank/DDBJ databases">
        <authorList>
            <person name="Hitch T.C.A."/>
            <person name="Wylensek D."/>
            <person name="Clavel T."/>
        </authorList>
    </citation>
    <scope>NUCLEOTIDE SEQUENCE [LARGE SCALE GENOMIC DNA]</scope>
    <source>
        <strain evidence="7 31">WCA-386-APC-4I</strain>
    </source>
</reference>
<dbReference type="Proteomes" id="UP000189795">
    <property type="component" value="Unassembled WGS sequence"/>
</dbReference>
<evidence type="ECO:0000313" key="21">
    <source>
        <dbReference type="Proteomes" id="UP000194219"/>
    </source>
</evidence>
<evidence type="ECO:0000313" key="4">
    <source>
        <dbReference type="EMBL" id="MRG84117.1"/>
    </source>
</evidence>
<reference evidence="1" key="2">
    <citation type="submission" date="2015-10" db="EMBL/GenBank/DDBJ databases">
        <authorList>
            <person name="Gilbert D.G."/>
        </authorList>
    </citation>
    <scope>NUCLEOTIDE SEQUENCE [LARGE SCALE GENOMIC DNA]</scope>
    <source>
        <strain evidence="1">20-2</strain>
    </source>
</reference>
<dbReference type="Proteomes" id="UP000460207">
    <property type="component" value="Unassembled WGS sequence"/>
</dbReference>
<dbReference type="GeneID" id="77191611"/>
<reference evidence="12 21" key="6">
    <citation type="submission" date="2016-09" db="EMBL/GenBank/DDBJ databases">
        <title>Lactobacillus reuteri KLR3006, genome sequencing and assembly.</title>
        <authorList>
            <person name="Lee J.-Y."/>
            <person name="Kim E.B."/>
            <person name="Choi Y.-J."/>
        </authorList>
    </citation>
    <scope>NUCLEOTIDE SEQUENCE [LARGE SCALE GENOMIC DNA]</scope>
    <source>
        <strain evidence="12 21">KLR3006</strain>
    </source>
</reference>
<reference evidence="10 20" key="8">
    <citation type="submission" date="2017-03" db="EMBL/GenBank/DDBJ databases">
        <title>Antibiotic resistance of probiotic microorganisms.</title>
        <authorList>
            <person name="Sanudo A.I."/>
            <person name="Olivares M."/>
            <person name="Banuelos O."/>
        </authorList>
    </citation>
    <scope>NUCLEOTIDE SEQUENCE [LARGE SCALE GENOMIC DNA]</scope>
    <source>
        <strain evidence="10 20">CECT8605</strain>
    </source>
</reference>
<proteinExistence type="predicted"/>
<dbReference type="EMBL" id="SRKR01000024">
    <property type="protein sequence ID" value="TGB09422.1"/>
    <property type="molecule type" value="Genomic_DNA"/>
</dbReference>
<gene>
    <name evidence="10" type="ORF">B5D07_06990</name>
    <name evidence="8" type="ORF">BFD03_02605</name>
    <name evidence="11" type="ORF">BHL82_09805</name>
    <name evidence="12" type="ORF">BHL83_10085</name>
    <name evidence="9" type="ORF">BJI45_11075</name>
    <name evidence="15" type="ORF">C5O77_01005</name>
    <name evidence="13" type="ORF">DKZ22_08330</name>
    <name evidence="14" type="ORF">DKZ23_06995</name>
    <name evidence="16" type="ORF">E5F87_10355</name>
    <name evidence="5" type="ORF">GIX76_08820</name>
    <name evidence="6" type="ORF">GIX77_09575</name>
    <name evidence="4" type="ORF">GIX80_06905</name>
    <name evidence="3" type="ORF">GIX83_07565</name>
    <name evidence="7" type="ORF">HF865_09305</name>
    <name evidence="2" type="ORF">LR3_06875</name>
    <name evidence="1" type="ORF">LRLP16767_LR202_01589</name>
</gene>
<organism evidence="2 17">
    <name type="scientific">Limosilactobacillus reuteri</name>
    <name type="common">Lactobacillus reuteri</name>
    <dbReference type="NCBI Taxonomy" id="1598"/>
    <lineage>
        <taxon>Bacteria</taxon>
        <taxon>Bacillati</taxon>
        <taxon>Bacillota</taxon>
        <taxon>Bacilli</taxon>
        <taxon>Lactobacillales</taxon>
        <taxon>Lactobacillaceae</taxon>
        <taxon>Limosilactobacillus</taxon>
    </lineage>
</organism>
<reference evidence="13" key="12">
    <citation type="submission" date="2018-05" db="EMBL/GenBank/DDBJ databases">
        <authorList>
            <person name="Peng X.Y."/>
            <person name="Xu Y.F."/>
            <person name="Luo D."/>
            <person name="Yu J."/>
            <person name="Gu J.Y."/>
        </authorList>
    </citation>
    <scope>NUCLEOTIDE SEQUENCE</scope>
    <source>
        <strain evidence="13">LR10</strain>
    </source>
</reference>
<evidence type="ECO:0000313" key="14">
    <source>
        <dbReference type="EMBL" id="PWT46143.1"/>
    </source>
</evidence>
<dbReference type="Proteomes" id="UP000184174">
    <property type="component" value="Unassembled WGS sequence"/>
</dbReference>
<evidence type="ECO:0000313" key="12">
    <source>
        <dbReference type="EMBL" id="OTA93362.1"/>
    </source>
</evidence>
<dbReference type="EMBL" id="WJMX01000022">
    <property type="protein sequence ID" value="MRH81006.1"/>
    <property type="molecule type" value="Genomic_DNA"/>
</dbReference>
<evidence type="ECO:0000313" key="6">
    <source>
        <dbReference type="EMBL" id="MRH81006.1"/>
    </source>
</evidence>
<reference evidence="27 28" key="15">
    <citation type="submission" date="2019-11" db="EMBL/GenBank/DDBJ databases">
        <title>Draft genome sequence of 12 host-associated Lactobacillus reuteri rodent strains.</title>
        <authorList>
            <person name="Zhang S."/>
            <person name="Ozcam M."/>
            <person name="Van Pijkeren J.P."/>
        </authorList>
    </citation>
    <scope>NUCLEOTIDE SEQUENCE [LARGE SCALE GENOMIC DNA]</scope>
    <source>
        <strain evidence="6 30">CR</strain>
        <strain evidence="4 28">L1604-1</strain>
        <strain evidence="5 29">N4I</strain>
        <strain evidence="3 27">Rat19</strain>
    </source>
</reference>
<evidence type="ECO:0000313" key="11">
    <source>
        <dbReference type="EMBL" id="OTA81623.1"/>
    </source>
</evidence>
<dbReference type="Proteomes" id="UP000441557">
    <property type="component" value="Unassembled WGS sequence"/>
</dbReference>
<evidence type="ECO:0000313" key="25">
    <source>
        <dbReference type="Proteomes" id="UP000245980"/>
    </source>
</evidence>
<evidence type="ECO:0000313" key="26">
    <source>
        <dbReference type="Proteomes" id="UP000276940"/>
    </source>
</evidence>
<evidence type="ECO:0000313" key="17">
    <source>
        <dbReference type="Proteomes" id="UP000027731"/>
    </source>
</evidence>
<dbReference type="Proteomes" id="UP000245980">
    <property type="component" value="Unassembled WGS sequence"/>
</dbReference>
<sequence>MAEENFEQLLDDLRNKKIDHFVITPENFQQFQPIFHSYAYRSQIEGEAQRGGKIIYQLRER</sequence>
<protein>
    <submittedName>
        <fullName evidence="2">Phospho-2-dehydro-3-deoxyheptonate aldolase</fullName>
    </submittedName>
</protein>
<dbReference type="EMBL" id="MIMV01000005">
    <property type="protein sequence ID" value="OTA93362.1"/>
    <property type="molecule type" value="Genomic_DNA"/>
</dbReference>
<evidence type="ECO:0000313" key="8">
    <source>
        <dbReference type="EMBL" id="OCX49134.1"/>
    </source>
</evidence>
<dbReference type="Proteomes" id="UP000245866">
    <property type="component" value="Unassembled WGS sequence"/>
</dbReference>
<reference evidence="14" key="11">
    <citation type="submission" date="2018-05" db="EMBL/GenBank/DDBJ databases">
        <authorList>
            <person name="Lanie J.A."/>
            <person name="Ng W.-L."/>
            <person name="Kazmierczak K.M."/>
            <person name="Andrzejewski T.M."/>
            <person name="Davidsen T.M."/>
            <person name="Wayne K.J."/>
            <person name="Tettelin H."/>
            <person name="Glass J.I."/>
            <person name="Rusch D."/>
            <person name="Podicherti R."/>
            <person name="Tsui H.-C.T."/>
            <person name="Winkler M.E."/>
        </authorList>
    </citation>
    <scope>NUCLEOTIDE SEQUENCE</scope>
    <source>
        <strain evidence="14">LR12</strain>
    </source>
</reference>
<dbReference type="Proteomes" id="UP000297521">
    <property type="component" value="Unassembled WGS sequence"/>
</dbReference>
<dbReference type="EMBL" id="QGHT01000040">
    <property type="protein sequence ID" value="PWT40618.1"/>
    <property type="molecule type" value="Genomic_DNA"/>
</dbReference>
<dbReference type="EMBL" id="WJMZ01000006">
    <property type="protein sequence ID" value="MRG84117.1"/>
    <property type="molecule type" value="Genomic_DNA"/>
</dbReference>
<evidence type="ECO:0000313" key="20">
    <source>
        <dbReference type="Proteomes" id="UP000189795"/>
    </source>
</evidence>
<evidence type="ECO:0000313" key="2">
    <source>
        <dbReference type="EMBL" id="KEK15495.1"/>
    </source>
</evidence>
<dbReference type="EMBL" id="MIMU01000137">
    <property type="protein sequence ID" value="OTA81623.1"/>
    <property type="molecule type" value="Genomic_DNA"/>
</dbReference>
<name>A0A073JPX5_LIMRT</name>
<evidence type="ECO:0000313" key="31">
    <source>
        <dbReference type="Proteomes" id="UP000587270"/>
    </source>
</evidence>
<dbReference type="EMBL" id="WJNE01000023">
    <property type="protein sequence ID" value="MRG69680.1"/>
    <property type="molecule type" value="Genomic_DNA"/>
</dbReference>
<reference evidence="23" key="3">
    <citation type="submission" date="2015-10" db="EMBL/GenBank/DDBJ databases">
        <authorList>
            <person name="Crossman L.C."/>
        </authorList>
    </citation>
    <scope>NUCLEOTIDE SEQUENCE [LARGE SCALE GENOMIC DNA]</scope>
    <source>
        <strain evidence="23">20-2</strain>
    </source>
</reference>
<reference evidence="9 19" key="7">
    <citation type="submission" date="2016-10" db="EMBL/GenBank/DDBJ databases">
        <title>Genome sequence of Lactobacillus reuteri 121, a source of glucan and fructan exopolysaccharides.</title>
        <authorList>
            <person name="Gangoiti J."/>
            <person name="Lammerts Van Bueren A."/>
            <person name="Dijkhuizen L."/>
        </authorList>
    </citation>
    <scope>NUCLEOTIDE SEQUENCE [LARGE SCALE GENOMIC DNA]</scope>
    <source>
        <strain evidence="9 19">121</strain>
    </source>
</reference>
<dbReference type="Proteomes" id="UP000194219">
    <property type="component" value="Unassembled WGS sequence"/>
</dbReference>
<evidence type="ECO:0000313" key="30">
    <source>
        <dbReference type="Proteomes" id="UP000470878"/>
    </source>
</evidence>
<evidence type="ECO:0000313" key="1">
    <source>
        <dbReference type="EMBL" id="CUR41612.1"/>
    </source>
</evidence>
<dbReference type="RefSeq" id="WP_003674706.1">
    <property type="nucleotide sequence ID" value="NZ_CABFNG010000053.1"/>
</dbReference>
<dbReference type="PATRIC" id="fig|1598.90.peg.801"/>
<dbReference type="Proteomes" id="UP000235484">
    <property type="component" value="Unassembled WGS sequence"/>
</dbReference>
<evidence type="ECO:0000313" key="5">
    <source>
        <dbReference type="EMBL" id="MRG90079.1"/>
    </source>
</evidence>